<name>A0AAU8INR7_9ACTN</name>
<dbReference type="RefSeq" id="WP_353941510.1">
    <property type="nucleotide sequence ID" value="NZ_CP159534.1"/>
</dbReference>
<organism evidence="3">
    <name type="scientific">Streptomyces tabacisoli</name>
    <dbReference type="NCBI Taxonomy" id="3156398"/>
    <lineage>
        <taxon>Bacteria</taxon>
        <taxon>Bacillati</taxon>
        <taxon>Actinomycetota</taxon>
        <taxon>Actinomycetes</taxon>
        <taxon>Kitasatosporales</taxon>
        <taxon>Streptomycetaceae</taxon>
        <taxon>Streptomyces</taxon>
    </lineage>
</organism>
<feature type="domain" description="XdhC- CoxI" evidence="1">
    <location>
        <begin position="11"/>
        <end position="78"/>
    </location>
</feature>
<dbReference type="AlphaFoldDB" id="A0AAU8INR7"/>
<dbReference type="PANTHER" id="PTHR30388:SF4">
    <property type="entry name" value="MOLYBDENUM COFACTOR INSERTION CHAPERONE PAOD"/>
    <property type="match status" value="1"/>
</dbReference>
<protein>
    <submittedName>
        <fullName evidence="3">XdhC/CoxI family protein</fullName>
    </submittedName>
</protein>
<evidence type="ECO:0000313" key="3">
    <source>
        <dbReference type="EMBL" id="XCJ69843.1"/>
    </source>
</evidence>
<accession>A0AAU8INR7</accession>
<dbReference type="Pfam" id="PF02625">
    <property type="entry name" value="XdhC_CoxI"/>
    <property type="match status" value="1"/>
</dbReference>
<dbReference type="InterPro" id="IPR003777">
    <property type="entry name" value="XdhC_CoxI"/>
</dbReference>
<dbReference type="PANTHER" id="PTHR30388">
    <property type="entry name" value="ALDEHYDE OXIDOREDUCTASE MOLYBDENUM COFACTOR ASSEMBLY PROTEIN"/>
    <property type="match status" value="1"/>
</dbReference>
<sequence>MRHVIDQAAAWQAEGVRFALATVVRTVGSAPHPVGTSMLVAADGRVVGSVSGGCVEATVCAVAEEVLSGAGPARETYGVSDDDAFSVGLTCGGTIEVTVREMTGGSPLDRLAAAVADRVPVALVTPLDGGGDALLTGPAGTSGSLGDPRLDRAARDAAAGLLARGESGVVRVGQAAPGPGCAPERDLFVRSFGAPPRLLVFGAVDFARPLVRIGALLGYRATVCDARPAFATPARFPEAAEVVTDRPHRWLAAHEDLVDASTAICVLTHDARFDVPVLERALRGRAGYVGAMGSRRTHEDRLARLRAAGLDAAALDRLRSPIGLDLGGRGPEETAVSIVAEIVAARRGGTGRPLSELGGPVHAAHFLLNTRSEEVHEPHLLNVRS</sequence>
<dbReference type="InterPro" id="IPR052698">
    <property type="entry name" value="MoCofactor_Util/Proc"/>
</dbReference>
<evidence type="ECO:0000259" key="1">
    <source>
        <dbReference type="Pfam" id="PF02625"/>
    </source>
</evidence>
<dbReference type="Pfam" id="PF13478">
    <property type="entry name" value="XdhC_C"/>
    <property type="match status" value="1"/>
</dbReference>
<dbReference type="InterPro" id="IPR027051">
    <property type="entry name" value="XdhC_Rossmann_dom"/>
</dbReference>
<dbReference type="Gene3D" id="3.40.50.720">
    <property type="entry name" value="NAD(P)-binding Rossmann-like Domain"/>
    <property type="match status" value="1"/>
</dbReference>
<proteinExistence type="predicted"/>
<feature type="domain" description="XdhC Rossmann" evidence="2">
    <location>
        <begin position="198"/>
        <end position="342"/>
    </location>
</feature>
<evidence type="ECO:0000259" key="2">
    <source>
        <dbReference type="Pfam" id="PF13478"/>
    </source>
</evidence>
<gene>
    <name evidence="3" type="ORF">ABII15_07655</name>
</gene>
<reference evidence="3" key="1">
    <citation type="submission" date="2024-06" db="EMBL/GenBank/DDBJ databases">
        <title>Streptomyces sp. strain HUAS MG91 genome sequences.</title>
        <authorList>
            <person name="Mo P."/>
        </authorList>
    </citation>
    <scope>NUCLEOTIDE SEQUENCE</scope>
    <source>
        <strain evidence="3">HUAS MG91</strain>
    </source>
</reference>
<dbReference type="KEGG" id="stac:ABII15_07655"/>
<dbReference type="EMBL" id="CP159534">
    <property type="protein sequence ID" value="XCJ69843.1"/>
    <property type="molecule type" value="Genomic_DNA"/>
</dbReference>